<name>A0A915I7T3_ROMCU</name>
<comment type="subcellular location">
    <subcellularLocation>
        <location evidence="1">Membrane</location>
    </subcellularLocation>
</comment>
<evidence type="ECO:0000313" key="7">
    <source>
        <dbReference type="Proteomes" id="UP000887565"/>
    </source>
</evidence>
<evidence type="ECO:0000256" key="5">
    <source>
        <dbReference type="SAM" id="Phobius"/>
    </source>
</evidence>
<keyword evidence="4 5" id="KW-0472">Membrane</keyword>
<keyword evidence="7" id="KW-1185">Reference proteome</keyword>
<evidence type="ECO:0000256" key="2">
    <source>
        <dbReference type="ARBA" id="ARBA00022692"/>
    </source>
</evidence>
<dbReference type="AlphaFoldDB" id="A0A915I7T3"/>
<organism evidence="7 8">
    <name type="scientific">Romanomermis culicivorax</name>
    <name type="common">Nematode worm</name>
    <dbReference type="NCBI Taxonomy" id="13658"/>
    <lineage>
        <taxon>Eukaryota</taxon>
        <taxon>Metazoa</taxon>
        <taxon>Ecdysozoa</taxon>
        <taxon>Nematoda</taxon>
        <taxon>Enoplea</taxon>
        <taxon>Dorylaimia</taxon>
        <taxon>Mermithida</taxon>
        <taxon>Mermithoidea</taxon>
        <taxon>Mermithidae</taxon>
        <taxon>Romanomermis</taxon>
    </lineage>
</organism>
<dbReference type="InterPro" id="IPR017452">
    <property type="entry name" value="GPCR_Rhodpsn_7TM"/>
</dbReference>
<dbReference type="InterPro" id="IPR019424">
    <property type="entry name" value="7TM_GPCR_Srsx"/>
</dbReference>
<dbReference type="SUPFAM" id="SSF81321">
    <property type="entry name" value="Family A G protein-coupled receptor-like"/>
    <property type="match status" value="1"/>
</dbReference>
<feature type="transmembrane region" description="Helical" evidence="5">
    <location>
        <begin position="29"/>
        <end position="51"/>
    </location>
</feature>
<proteinExistence type="predicted"/>
<evidence type="ECO:0000256" key="3">
    <source>
        <dbReference type="ARBA" id="ARBA00022989"/>
    </source>
</evidence>
<evidence type="ECO:0000256" key="4">
    <source>
        <dbReference type="ARBA" id="ARBA00023136"/>
    </source>
</evidence>
<feature type="transmembrane region" description="Helical" evidence="5">
    <location>
        <begin position="63"/>
        <end position="85"/>
    </location>
</feature>
<feature type="transmembrane region" description="Helical" evidence="5">
    <location>
        <begin position="269"/>
        <end position="289"/>
    </location>
</feature>
<keyword evidence="3 5" id="KW-1133">Transmembrane helix</keyword>
<dbReference type="WBParaSite" id="nRc.2.0.1.t09822-RA">
    <property type="protein sequence ID" value="nRc.2.0.1.t09822-RA"/>
    <property type="gene ID" value="nRc.2.0.1.g09822"/>
</dbReference>
<reference evidence="8" key="1">
    <citation type="submission" date="2022-11" db="UniProtKB">
        <authorList>
            <consortium name="WormBaseParasite"/>
        </authorList>
    </citation>
    <scope>IDENTIFICATION</scope>
</reference>
<protein>
    <submittedName>
        <fullName evidence="8">G-protein coupled receptors family 1 profile domain-containing protein</fullName>
    </submittedName>
</protein>
<evidence type="ECO:0000256" key="1">
    <source>
        <dbReference type="ARBA" id="ARBA00004370"/>
    </source>
</evidence>
<dbReference type="GO" id="GO:0016020">
    <property type="term" value="C:membrane"/>
    <property type="evidence" value="ECO:0007669"/>
    <property type="project" value="UniProtKB-SubCell"/>
</dbReference>
<dbReference type="Proteomes" id="UP000887565">
    <property type="component" value="Unplaced"/>
</dbReference>
<evidence type="ECO:0000259" key="6">
    <source>
        <dbReference type="PROSITE" id="PS50262"/>
    </source>
</evidence>
<feature type="transmembrane region" description="Helical" evidence="5">
    <location>
        <begin position="105"/>
        <end position="131"/>
    </location>
</feature>
<dbReference type="PROSITE" id="PS50262">
    <property type="entry name" value="G_PROTEIN_RECEP_F1_2"/>
    <property type="match status" value="1"/>
</dbReference>
<dbReference type="Pfam" id="PF10320">
    <property type="entry name" value="7TM_GPCR_Srsx"/>
    <property type="match status" value="1"/>
</dbReference>
<accession>A0A915I7T3</accession>
<dbReference type="Gene3D" id="1.20.1070.10">
    <property type="entry name" value="Rhodopsin 7-helix transmembrane proteins"/>
    <property type="match status" value="1"/>
</dbReference>
<evidence type="ECO:0000313" key="8">
    <source>
        <dbReference type="WBParaSite" id="nRc.2.0.1.t09822-RA"/>
    </source>
</evidence>
<keyword evidence="2 5" id="KW-0812">Transmembrane</keyword>
<feature type="transmembrane region" description="Helical" evidence="5">
    <location>
        <begin position="193"/>
        <end position="212"/>
    </location>
</feature>
<feature type="transmembrane region" description="Helical" evidence="5">
    <location>
        <begin position="152"/>
        <end position="173"/>
    </location>
</feature>
<sequence>MIDDVTSKNFSSILQNRSLRFLDENVESFILVIVFSTINSIFDFSSISLIWRSKILRSKAANIFIVASLISDFLNNIGYTIVAIFDLISWRNRQPVILEKRTCYNYIFILSFTYEASAKFLMAAAFDRYLAKNYRKLYEKFACRLGKYEIGVTIKILTTECIVVASSFFLPLTGEFLVACSLRTTTSHVPVRIVFDFVLHASPLVILTLFYWKKFFGQKNQVSTNQNDHQSVDKIPLALILIILSRFFLHLTDYFQSRENPTNELLDLYRINLGLIVFLSYTLFVPDFLTAFSKNPFSPTTE</sequence>
<feature type="domain" description="G-protein coupled receptors family 1 profile" evidence="6">
    <location>
        <begin position="42"/>
        <end position="249"/>
    </location>
</feature>